<accession>A0AAD8E8P1</accession>
<sequence>KEYFGFQFLYVSQIQNIKTLENSFPFGRKPWTCVACMGMIVWTVSARWELSQASAVRRWLHSNQTDFYEQGILKL</sequence>
<organism evidence="1 2">
    <name type="scientific">Diploptera punctata</name>
    <name type="common">Pacific beetle cockroach</name>
    <dbReference type="NCBI Taxonomy" id="6984"/>
    <lineage>
        <taxon>Eukaryota</taxon>
        <taxon>Metazoa</taxon>
        <taxon>Ecdysozoa</taxon>
        <taxon>Arthropoda</taxon>
        <taxon>Hexapoda</taxon>
        <taxon>Insecta</taxon>
        <taxon>Pterygota</taxon>
        <taxon>Neoptera</taxon>
        <taxon>Polyneoptera</taxon>
        <taxon>Dictyoptera</taxon>
        <taxon>Blattodea</taxon>
        <taxon>Blaberoidea</taxon>
        <taxon>Blaberidae</taxon>
        <taxon>Diplopterinae</taxon>
        <taxon>Diploptera</taxon>
    </lineage>
</organism>
<reference evidence="1" key="2">
    <citation type="submission" date="2023-05" db="EMBL/GenBank/DDBJ databases">
        <authorList>
            <person name="Fouks B."/>
        </authorList>
    </citation>
    <scope>NUCLEOTIDE SEQUENCE</scope>
    <source>
        <strain evidence="1">Stay&amp;Tobe</strain>
        <tissue evidence="1">Testes</tissue>
    </source>
</reference>
<comment type="caution">
    <text evidence="1">The sequence shown here is derived from an EMBL/GenBank/DDBJ whole genome shotgun (WGS) entry which is preliminary data.</text>
</comment>
<protein>
    <submittedName>
        <fullName evidence="1">Uncharacterized protein</fullName>
    </submittedName>
</protein>
<keyword evidence="2" id="KW-1185">Reference proteome</keyword>
<dbReference type="Proteomes" id="UP001233999">
    <property type="component" value="Unassembled WGS sequence"/>
</dbReference>
<gene>
    <name evidence="1" type="ORF">L9F63_023604</name>
</gene>
<evidence type="ECO:0000313" key="1">
    <source>
        <dbReference type="EMBL" id="KAJ9581218.1"/>
    </source>
</evidence>
<dbReference type="AlphaFoldDB" id="A0AAD8E8P1"/>
<feature type="non-terminal residue" evidence="1">
    <location>
        <position position="75"/>
    </location>
</feature>
<feature type="non-terminal residue" evidence="1">
    <location>
        <position position="1"/>
    </location>
</feature>
<reference evidence="1" key="1">
    <citation type="journal article" date="2023" name="IScience">
        <title>Live-bearing cockroach genome reveals convergent evolutionary mechanisms linked to viviparity in insects and beyond.</title>
        <authorList>
            <person name="Fouks B."/>
            <person name="Harrison M.C."/>
            <person name="Mikhailova A.A."/>
            <person name="Marchal E."/>
            <person name="English S."/>
            <person name="Carruthers M."/>
            <person name="Jennings E.C."/>
            <person name="Chiamaka E.L."/>
            <person name="Frigard R.A."/>
            <person name="Pippel M."/>
            <person name="Attardo G.M."/>
            <person name="Benoit J.B."/>
            <person name="Bornberg-Bauer E."/>
            <person name="Tobe S.S."/>
        </authorList>
    </citation>
    <scope>NUCLEOTIDE SEQUENCE</scope>
    <source>
        <strain evidence="1">Stay&amp;Tobe</strain>
    </source>
</reference>
<proteinExistence type="predicted"/>
<dbReference type="EMBL" id="JASPKZ010007972">
    <property type="protein sequence ID" value="KAJ9581218.1"/>
    <property type="molecule type" value="Genomic_DNA"/>
</dbReference>
<name>A0AAD8E8P1_DIPPU</name>
<evidence type="ECO:0000313" key="2">
    <source>
        <dbReference type="Proteomes" id="UP001233999"/>
    </source>
</evidence>